<comment type="similarity">
    <text evidence="9">Belongs to the ABC transporter superfamily. Lipid exporter (TC 3.A.1.106) family.</text>
</comment>
<dbReference type="GO" id="GO:0034040">
    <property type="term" value="F:ATPase-coupled lipid transmembrane transporter activity"/>
    <property type="evidence" value="ECO:0007669"/>
    <property type="project" value="TreeGrafter"/>
</dbReference>
<dbReference type="Pfam" id="PF00005">
    <property type="entry name" value="ABC_tran"/>
    <property type="match status" value="1"/>
</dbReference>
<evidence type="ECO:0000256" key="4">
    <source>
        <dbReference type="ARBA" id="ARBA00022741"/>
    </source>
</evidence>
<dbReference type="PROSITE" id="PS50893">
    <property type="entry name" value="ABC_TRANSPORTER_2"/>
    <property type="match status" value="1"/>
</dbReference>
<evidence type="ECO:0000256" key="8">
    <source>
        <dbReference type="ARBA" id="ARBA00055053"/>
    </source>
</evidence>
<gene>
    <name evidence="14" type="ORF">K8V16_00400</name>
</gene>
<dbReference type="InterPro" id="IPR027417">
    <property type="entry name" value="P-loop_NTPase"/>
</dbReference>
<dbReference type="InterPro" id="IPR011527">
    <property type="entry name" value="ABC1_TM_dom"/>
</dbReference>
<keyword evidence="7 11" id="KW-0472">Membrane</keyword>
<evidence type="ECO:0000259" key="13">
    <source>
        <dbReference type="PROSITE" id="PS50929"/>
    </source>
</evidence>
<comment type="subcellular location">
    <subcellularLocation>
        <location evidence="1">Cell membrane</location>
        <topology evidence="1">Multi-pass membrane protein</topology>
    </subcellularLocation>
</comment>
<evidence type="ECO:0000256" key="10">
    <source>
        <dbReference type="ARBA" id="ARBA00071747"/>
    </source>
</evidence>
<keyword evidence="2" id="KW-0813">Transport</keyword>
<dbReference type="GO" id="GO:0140359">
    <property type="term" value="F:ABC-type transporter activity"/>
    <property type="evidence" value="ECO:0007669"/>
    <property type="project" value="InterPro"/>
</dbReference>
<dbReference type="GO" id="GO:0005886">
    <property type="term" value="C:plasma membrane"/>
    <property type="evidence" value="ECO:0007669"/>
    <property type="project" value="UniProtKB-SubCell"/>
</dbReference>
<reference evidence="14" key="2">
    <citation type="submission" date="2021-09" db="EMBL/GenBank/DDBJ databases">
        <authorList>
            <person name="Gilroy R."/>
        </authorList>
    </citation>
    <scope>NUCLEOTIDE SEQUENCE</scope>
    <source>
        <strain evidence="14">USAMLcec12-2067</strain>
    </source>
</reference>
<feature type="transmembrane region" description="Helical" evidence="11">
    <location>
        <begin position="83"/>
        <end position="101"/>
    </location>
</feature>
<evidence type="ECO:0000256" key="1">
    <source>
        <dbReference type="ARBA" id="ARBA00004651"/>
    </source>
</evidence>
<evidence type="ECO:0000256" key="9">
    <source>
        <dbReference type="ARBA" id="ARBA00061644"/>
    </source>
</evidence>
<dbReference type="InterPro" id="IPR039421">
    <property type="entry name" value="Type_1_exporter"/>
</dbReference>
<reference evidence="14" key="1">
    <citation type="journal article" date="2021" name="PeerJ">
        <title>Extensive microbial diversity within the chicken gut microbiome revealed by metagenomics and culture.</title>
        <authorList>
            <person name="Gilroy R."/>
            <person name="Ravi A."/>
            <person name="Getino M."/>
            <person name="Pursley I."/>
            <person name="Horton D.L."/>
            <person name="Alikhan N.F."/>
            <person name="Baker D."/>
            <person name="Gharbi K."/>
            <person name="Hall N."/>
            <person name="Watson M."/>
            <person name="Adriaenssens E.M."/>
            <person name="Foster-Nyarko E."/>
            <person name="Jarju S."/>
            <person name="Secka A."/>
            <person name="Antonio M."/>
            <person name="Oren A."/>
            <person name="Chaudhuri R.R."/>
            <person name="La Ragione R."/>
            <person name="Hildebrand F."/>
            <person name="Pallen M.J."/>
        </authorList>
    </citation>
    <scope>NUCLEOTIDE SEQUENCE</scope>
    <source>
        <strain evidence="14">USAMLcec12-2067</strain>
    </source>
</reference>
<dbReference type="PANTHER" id="PTHR24221:SF654">
    <property type="entry name" value="ATP-BINDING CASSETTE SUB-FAMILY B MEMBER 6"/>
    <property type="match status" value="1"/>
</dbReference>
<dbReference type="SUPFAM" id="SSF52540">
    <property type="entry name" value="P-loop containing nucleoside triphosphate hydrolases"/>
    <property type="match status" value="1"/>
</dbReference>
<dbReference type="Gene3D" id="3.40.50.300">
    <property type="entry name" value="P-loop containing nucleotide triphosphate hydrolases"/>
    <property type="match status" value="1"/>
</dbReference>
<feature type="transmembrane region" description="Helical" evidence="11">
    <location>
        <begin position="156"/>
        <end position="180"/>
    </location>
</feature>
<evidence type="ECO:0000256" key="6">
    <source>
        <dbReference type="ARBA" id="ARBA00022989"/>
    </source>
</evidence>
<dbReference type="InterPro" id="IPR003439">
    <property type="entry name" value="ABC_transporter-like_ATP-bd"/>
</dbReference>
<keyword evidence="3 11" id="KW-0812">Transmembrane</keyword>
<dbReference type="Gene3D" id="1.20.1560.10">
    <property type="entry name" value="ABC transporter type 1, transmembrane domain"/>
    <property type="match status" value="1"/>
</dbReference>
<feature type="transmembrane region" description="Helical" evidence="11">
    <location>
        <begin position="295"/>
        <end position="314"/>
    </location>
</feature>
<feature type="transmembrane region" description="Helical" evidence="11">
    <location>
        <begin position="186"/>
        <end position="205"/>
    </location>
</feature>
<dbReference type="EMBL" id="DYZL01000008">
    <property type="protein sequence ID" value="HJH42241.1"/>
    <property type="molecule type" value="Genomic_DNA"/>
</dbReference>
<organism evidence="14 15">
    <name type="scientific">Rubneribacter badeniensis</name>
    <dbReference type="NCBI Taxonomy" id="2070688"/>
    <lineage>
        <taxon>Bacteria</taxon>
        <taxon>Bacillati</taxon>
        <taxon>Actinomycetota</taxon>
        <taxon>Coriobacteriia</taxon>
        <taxon>Eggerthellales</taxon>
        <taxon>Eggerthellaceae</taxon>
        <taxon>Rubneribacter</taxon>
    </lineage>
</organism>
<dbReference type="CDD" id="cd07346">
    <property type="entry name" value="ABC_6TM_exporters"/>
    <property type="match status" value="1"/>
</dbReference>
<feature type="domain" description="ABC transporter" evidence="12">
    <location>
        <begin position="363"/>
        <end position="600"/>
    </location>
</feature>
<protein>
    <recommendedName>
        <fullName evidence="10">Fatty acid ABC transporter ATP-binding/permease protein</fullName>
    </recommendedName>
</protein>
<dbReference type="GO" id="GO:0016887">
    <property type="term" value="F:ATP hydrolysis activity"/>
    <property type="evidence" value="ECO:0007669"/>
    <property type="project" value="InterPro"/>
</dbReference>
<feature type="domain" description="ABC transmembrane type-1" evidence="13">
    <location>
        <begin position="43"/>
        <end position="329"/>
    </location>
</feature>
<dbReference type="FunFam" id="3.40.50.300:FF:000287">
    <property type="entry name" value="Multidrug ABC transporter ATP-binding protein"/>
    <property type="match status" value="1"/>
</dbReference>
<dbReference type="PROSITE" id="PS50929">
    <property type="entry name" value="ABC_TM1F"/>
    <property type="match status" value="1"/>
</dbReference>
<dbReference type="AlphaFoldDB" id="A0A9D3ACG7"/>
<keyword evidence="5 14" id="KW-0067">ATP-binding</keyword>
<evidence type="ECO:0000313" key="15">
    <source>
        <dbReference type="Proteomes" id="UP000789325"/>
    </source>
</evidence>
<dbReference type="PROSITE" id="PS00211">
    <property type="entry name" value="ABC_TRANSPORTER_1"/>
    <property type="match status" value="1"/>
</dbReference>
<dbReference type="InterPro" id="IPR003593">
    <property type="entry name" value="AAA+_ATPase"/>
</dbReference>
<comment type="caution">
    <text evidence="14">The sequence shown here is derived from an EMBL/GenBank/DDBJ whole genome shotgun (WGS) entry which is preliminary data.</text>
</comment>
<proteinExistence type="inferred from homology"/>
<sequence>MPHDDKARRGAAPARSRGDSTTRRTLHYFWLVTRKHFGLFAGLMLATFCFTALLSYGNPYVMSLVVDRVSAEPVAADQVLEVFGPYIAALIAINVLGQTASKLQDYTMYKLEIAAAYDLATMSFDALCNQSMSFHSNRFGGTLVSQTTKFMSAYQLLLETITFPFLPVICSIVFTCGILAPRVPVYVAILMVLLAVYAGVSYYMYKRILHLNEQAASAQNQLSGELSDSVANILAVKTYGREDYERGLFDQANREVVARDSKRMWASLARGIITACITVAIMAVVTVFIAGGNAWYGITPGTLVVMFTYTYTVTNQFNFINNGLQRFNRAFGDASGMTVILDEPRLVADKPGAPPLQVREGAIDFQDISFWYTDGDTRTQVFDGFNLHIPAGQRVGLVGMSGAGKTTLTKLLLRLSDIQEGRILVDGQNVADTTQQSLRRQIAYVPQESLLFHRTIAENIAYGRPDATMEQIREAARRANALEFIERLPQGFDTITGERGVKLSGGQRQRIAIARALLADCPVLVLDEATSALDSESEHLVQDALATLMKGRTAIVVAHRLSTVASLDRIVVLADGKVVEDGPHAQLIEAGGEYARLWSRQTGAYLE</sequence>
<name>A0A9D3ACG7_9ACTN</name>
<accession>A0A9D3ACG7</accession>
<keyword evidence="6 11" id="KW-1133">Transmembrane helix</keyword>
<dbReference type="InterPro" id="IPR036640">
    <property type="entry name" value="ABC1_TM_sf"/>
</dbReference>
<dbReference type="Pfam" id="PF00664">
    <property type="entry name" value="ABC_membrane"/>
    <property type="match status" value="1"/>
</dbReference>
<evidence type="ECO:0000313" key="14">
    <source>
        <dbReference type="EMBL" id="HJH42241.1"/>
    </source>
</evidence>
<evidence type="ECO:0000259" key="12">
    <source>
        <dbReference type="PROSITE" id="PS50893"/>
    </source>
</evidence>
<evidence type="ECO:0000256" key="2">
    <source>
        <dbReference type="ARBA" id="ARBA00022448"/>
    </source>
</evidence>
<evidence type="ECO:0000256" key="11">
    <source>
        <dbReference type="SAM" id="Phobius"/>
    </source>
</evidence>
<dbReference type="Proteomes" id="UP000789325">
    <property type="component" value="Unassembled WGS sequence"/>
</dbReference>
<feature type="transmembrane region" description="Helical" evidence="11">
    <location>
        <begin position="37"/>
        <end position="56"/>
    </location>
</feature>
<dbReference type="InterPro" id="IPR017871">
    <property type="entry name" value="ABC_transporter-like_CS"/>
</dbReference>
<evidence type="ECO:0000256" key="3">
    <source>
        <dbReference type="ARBA" id="ARBA00022692"/>
    </source>
</evidence>
<dbReference type="PANTHER" id="PTHR24221">
    <property type="entry name" value="ATP-BINDING CASSETTE SUB-FAMILY B"/>
    <property type="match status" value="1"/>
</dbReference>
<keyword evidence="4" id="KW-0547">Nucleotide-binding</keyword>
<comment type="function">
    <text evidence="8">ABC transporter involved in fatty acid import. Transmembrane domains (TMD) form a pore in the membrane and the ATP-binding domain (NBD) is responsible for energy generation.</text>
</comment>
<evidence type="ECO:0000256" key="7">
    <source>
        <dbReference type="ARBA" id="ARBA00023136"/>
    </source>
</evidence>
<dbReference type="GO" id="GO:0005524">
    <property type="term" value="F:ATP binding"/>
    <property type="evidence" value="ECO:0007669"/>
    <property type="project" value="UniProtKB-KW"/>
</dbReference>
<feature type="transmembrane region" description="Helical" evidence="11">
    <location>
        <begin position="268"/>
        <end position="289"/>
    </location>
</feature>
<dbReference type="SUPFAM" id="SSF90123">
    <property type="entry name" value="ABC transporter transmembrane region"/>
    <property type="match status" value="1"/>
</dbReference>
<evidence type="ECO:0000256" key="5">
    <source>
        <dbReference type="ARBA" id="ARBA00022840"/>
    </source>
</evidence>
<dbReference type="SMART" id="SM00382">
    <property type="entry name" value="AAA"/>
    <property type="match status" value="1"/>
</dbReference>